<dbReference type="GO" id="GO:0005737">
    <property type="term" value="C:cytoplasm"/>
    <property type="evidence" value="ECO:0007669"/>
    <property type="project" value="TreeGrafter"/>
</dbReference>
<evidence type="ECO:0000256" key="2">
    <source>
        <dbReference type="ARBA" id="ARBA00007647"/>
    </source>
</evidence>
<keyword evidence="6 8" id="KW-1133">Transmembrane helix</keyword>
<evidence type="ECO:0000256" key="1">
    <source>
        <dbReference type="ARBA" id="ARBA00004167"/>
    </source>
</evidence>
<dbReference type="Pfam" id="PF01697">
    <property type="entry name" value="Glyco_transf_92"/>
    <property type="match status" value="1"/>
</dbReference>
<keyword evidence="5 8" id="KW-0812">Transmembrane</keyword>
<comment type="subcellular location">
    <subcellularLocation>
        <location evidence="1">Membrane</location>
        <topology evidence="1">Single-pass membrane protein</topology>
    </subcellularLocation>
</comment>
<evidence type="ECO:0000256" key="3">
    <source>
        <dbReference type="ARBA" id="ARBA00022676"/>
    </source>
</evidence>
<organism evidence="9 10">
    <name type="scientific">Taxus chinensis</name>
    <name type="common">Chinese yew</name>
    <name type="synonym">Taxus wallichiana var. chinensis</name>
    <dbReference type="NCBI Taxonomy" id="29808"/>
    <lineage>
        <taxon>Eukaryota</taxon>
        <taxon>Viridiplantae</taxon>
        <taxon>Streptophyta</taxon>
        <taxon>Embryophyta</taxon>
        <taxon>Tracheophyta</taxon>
        <taxon>Spermatophyta</taxon>
        <taxon>Pinopsida</taxon>
        <taxon>Pinidae</taxon>
        <taxon>Conifers II</taxon>
        <taxon>Cupressales</taxon>
        <taxon>Taxaceae</taxon>
        <taxon>Taxus</taxon>
    </lineage>
</organism>
<dbReference type="Proteomes" id="UP000824469">
    <property type="component" value="Unassembled WGS sequence"/>
</dbReference>
<sequence length="519" mass="59340">KVNLAVKTLDFFCCYRDPDLACRSVFCLIGSMGVGKEKDKYVFYGMKSMETKILKATVLVLVFLIITSQMIPFAGFSTRSCRYLAGKFLQQELSLDNISKFDNIGITSPVAEEENKKRVFLPYGTAAYLFIQMGAYRGGENTFSVVGLASKPLHVYGMPGFECEWIPRDSTLRPVKGKAYKMLPDWGYGRIYTVVVVNCTFSQGVGNDGGGGELVLHAHHGAGGAREPERIVALTEKENAYNQTVYTAAPPFDYLYCGSSLYGDLSPQRMREWMAYHAKFFGPRSHFVFHDAGGVHSEVRKVLEPWMQAGRVTLQDITEQEQFDGYYHNQFLIVNDCLHRYRFMANWTFFFDVDEFLYIPGGMSVESVVHEFSNYTQFVIDQYPMSNKLCLQANDSNIYSSEWGFEKLVFRDVKKGIRRDRKYAVQARNVQATGVHMSVNFLGKKKQNTTNMIRYYHYRDTVSSREEPCKEFVNLSMKEDITWLEGTPYIYDATLEHLASTIKQFELQQIGSRLAFTPQ</sequence>
<dbReference type="OMA" id="QPYYDTI"/>
<name>A0AA38G7G9_TAXCH</name>
<dbReference type="PANTHER" id="PTHR21461">
    <property type="entry name" value="GLYCOSYLTRANSFERASE FAMILY 92 PROTEIN"/>
    <property type="match status" value="1"/>
</dbReference>
<dbReference type="EC" id="2.4.1.-" evidence="8"/>
<keyword evidence="7 8" id="KW-0472">Membrane</keyword>
<dbReference type="EMBL" id="JAHRHJ020000005">
    <property type="protein sequence ID" value="KAH9316438.1"/>
    <property type="molecule type" value="Genomic_DNA"/>
</dbReference>
<comment type="caution">
    <text evidence="9">The sequence shown here is derived from an EMBL/GenBank/DDBJ whole genome shotgun (WGS) entry which is preliminary data.</text>
</comment>
<dbReference type="PANTHER" id="PTHR21461:SF12">
    <property type="entry name" value="GALACTAN BETA-1,4-GALACTOSYLTRANSFERASE GALS2"/>
    <property type="match status" value="1"/>
</dbReference>
<feature type="transmembrane region" description="Helical" evidence="8">
    <location>
        <begin position="56"/>
        <end position="76"/>
    </location>
</feature>
<evidence type="ECO:0000256" key="7">
    <source>
        <dbReference type="ARBA" id="ARBA00023136"/>
    </source>
</evidence>
<dbReference type="AlphaFoldDB" id="A0AA38G7G9"/>
<dbReference type="GO" id="GO:0016757">
    <property type="term" value="F:glycosyltransferase activity"/>
    <property type="evidence" value="ECO:0007669"/>
    <property type="project" value="UniProtKB-UniRule"/>
</dbReference>
<proteinExistence type="inferred from homology"/>
<feature type="non-terminal residue" evidence="9">
    <location>
        <position position="1"/>
    </location>
</feature>
<evidence type="ECO:0000256" key="5">
    <source>
        <dbReference type="ARBA" id="ARBA00022692"/>
    </source>
</evidence>
<reference evidence="9 10" key="1">
    <citation type="journal article" date="2021" name="Nat. Plants">
        <title>The Taxus genome provides insights into paclitaxel biosynthesis.</title>
        <authorList>
            <person name="Xiong X."/>
            <person name="Gou J."/>
            <person name="Liao Q."/>
            <person name="Li Y."/>
            <person name="Zhou Q."/>
            <person name="Bi G."/>
            <person name="Li C."/>
            <person name="Du R."/>
            <person name="Wang X."/>
            <person name="Sun T."/>
            <person name="Guo L."/>
            <person name="Liang H."/>
            <person name="Lu P."/>
            <person name="Wu Y."/>
            <person name="Zhang Z."/>
            <person name="Ro D.K."/>
            <person name="Shang Y."/>
            <person name="Huang S."/>
            <person name="Yan J."/>
        </authorList>
    </citation>
    <scope>NUCLEOTIDE SEQUENCE [LARGE SCALE GENOMIC DNA]</scope>
    <source>
        <strain evidence="9">Ta-2019</strain>
    </source>
</reference>
<evidence type="ECO:0000256" key="6">
    <source>
        <dbReference type="ARBA" id="ARBA00022989"/>
    </source>
</evidence>
<comment type="similarity">
    <text evidence="2 8">Belongs to the glycosyltransferase 92 family.</text>
</comment>
<gene>
    <name evidence="9" type="ORF">KI387_025065</name>
</gene>
<dbReference type="GO" id="GO:0016020">
    <property type="term" value="C:membrane"/>
    <property type="evidence" value="ECO:0007669"/>
    <property type="project" value="UniProtKB-SubCell"/>
</dbReference>
<keyword evidence="10" id="KW-1185">Reference proteome</keyword>
<evidence type="ECO:0000256" key="4">
    <source>
        <dbReference type="ARBA" id="ARBA00022679"/>
    </source>
</evidence>
<protein>
    <recommendedName>
        <fullName evidence="8">Glycosyltransferase family 92 protein</fullName>
        <ecNumber evidence="8">2.4.1.-</ecNumber>
    </recommendedName>
</protein>
<evidence type="ECO:0000256" key="8">
    <source>
        <dbReference type="RuleBase" id="RU366017"/>
    </source>
</evidence>
<keyword evidence="4 8" id="KW-0808">Transferase</keyword>
<evidence type="ECO:0000313" key="9">
    <source>
        <dbReference type="EMBL" id="KAH9316438.1"/>
    </source>
</evidence>
<evidence type="ECO:0000313" key="10">
    <source>
        <dbReference type="Proteomes" id="UP000824469"/>
    </source>
</evidence>
<accession>A0AA38G7G9</accession>
<keyword evidence="3 8" id="KW-0328">Glycosyltransferase</keyword>
<dbReference type="InterPro" id="IPR008166">
    <property type="entry name" value="Glyco_transf_92"/>
</dbReference>